<accession>A0A948WQP1</accession>
<reference evidence="2" key="2">
    <citation type="submission" date="2021-04" db="EMBL/GenBank/DDBJ databases">
        <authorList>
            <person name="Gilroy R."/>
        </authorList>
    </citation>
    <scope>NUCLEOTIDE SEQUENCE</scope>
    <source>
        <strain evidence="2">B5_2728</strain>
    </source>
</reference>
<dbReference type="Proteomes" id="UP000713596">
    <property type="component" value="Unassembled WGS sequence"/>
</dbReference>
<dbReference type="GO" id="GO:0016740">
    <property type="term" value="F:transferase activity"/>
    <property type="evidence" value="ECO:0007669"/>
    <property type="project" value="UniProtKB-KW"/>
</dbReference>
<dbReference type="Pfam" id="PF04230">
    <property type="entry name" value="PS_pyruv_trans"/>
    <property type="match status" value="1"/>
</dbReference>
<proteinExistence type="predicted"/>
<dbReference type="InterPro" id="IPR007345">
    <property type="entry name" value="Polysacch_pyruvyl_Trfase"/>
</dbReference>
<dbReference type="AlphaFoldDB" id="A0A948WQP1"/>
<protein>
    <submittedName>
        <fullName evidence="2">Polysaccharide pyruvyl transferase family protein</fullName>
    </submittedName>
</protein>
<evidence type="ECO:0000259" key="1">
    <source>
        <dbReference type="Pfam" id="PF04230"/>
    </source>
</evidence>
<reference evidence="2" key="1">
    <citation type="journal article" date="2021" name="PeerJ">
        <title>Extensive microbial diversity within the chicken gut microbiome revealed by metagenomics and culture.</title>
        <authorList>
            <person name="Gilroy R."/>
            <person name="Ravi A."/>
            <person name="Getino M."/>
            <person name="Pursley I."/>
            <person name="Horton D.L."/>
            <person name="Alikhan N.F."/>
            <person name="Baker D."/>
            <person name="Gharbi K."/>
            <person name="Hall N."/>
            <person name="Watson M."/>
            <person name="Adriaenssens E.M."/>
            <person name="Foster-Nyarko E."/>
            <person name="Jarju S."/>
            <person name="Secka A."/>
            <person name="Antonio M."/>
            <person name="Oren A."/>
            <person name="Chaudhuri R.R."/>
            <person name="La Ragione R."/>
            <person name="Hildebrand F."/>
            <person name="Pallen M.J."/>
        </authorList>
    </citation>
    <scope>NUCLEOTIDE SEQUENCE</scope>
    <source>
        <strain evidence="2">B5_2728</strain>
    </source>
</reference>
<evidence type="ECO:0000313" key="2">
    <source>
        <dbReference type="EMBL" id="MBU3805794.1"/>
    </source>
</evidence>
<gene>
    <name evidence="2" type="ORF">H9882_02740</name>
</gene>
<comment type="caution">
    <text evidence="2">The sequence shown here is derived from an EMBL/GenBank/DDBJ whole genome shotgun (WGS) entry which is preliminary data.</text>
</comment>
<keyword evidence="2" id="KW-0808">Transferase</keyword>
<dbReference type="EMBL" id="JAHLFP010000019">
    <property type="protein sequence ID" value="MBU3805794.1"/>
    <property type="molecule type" value="Genomic_DNA"/>
</dbReference>
<name>A0A948WQP1_9FIRM</name>
<sequence>MKKVALVTCYFHPNYGSMLQAYATQKILDDWQIPCENICIDGVKQEIESAKTRFYLKQVTNPQVLSGTIWRIAKKKLQKILHKKTFGQDMATRAQMFREFEKKHFRVSRRYNSRQELTDACQNYSTVLVGSDQLWLPSNINADYYTLSWVPEDVNKVSYATSFGTSYLPEDLQPKAEKFLNRFQAISVRESAGVQMVEQYAHRKAELVCDPTLLFDAQQWMCIQQDAPKVEGDYILCYFLGNNTKDRAFAKRLSQKTGCKIVALLHLDEYIGADCHYADETPFDVGPGELLNLIRHANYVVTDSFHGSVFSILHQKTFFTSRRIKKEGLLCTNNRLDSLFETLGVTGRLISGDEDVQECLERKLDYTAIFQRLEQLRESSKQFLRESLR</sequence>
<feature type="domain" description="Polysaccharide pyruvyl transferase" evidence="1">
    <location>
        <begin position="14"/>
        <end position="319"/>
    </location>
</feature>
<organism evidence="2 3">
    <name type="scientific">Candidatus Allofournierella pullistercoris</name>
    <dbReference type="NCBI Taxonomy" id="2838597"/>
    <lineage>
        <taxon>Bacteria</taxon>
        <taxon>Bacillati</taxon>
        <taxon>Bacillota</taxon>
        <taxon>Clostridia</taxon>
        <taxon>Eubacteriales</taxon>
        <taxon>Oscillospiraceae</taxon>
        <taxon>Allofournierella</taxon>
    </lineage>
</organism>
<evidence type="ECO:0000313" key="3">
    <source>
        <dbReference type="Proteomes" id="UP000713596"/>
    </source>
</evidence>